<dbReference type="InterPro" id="IPR011006">
    <property type="entry name" value="CheY-like_superfamily"/>
</dbReference>
<feature type="domain" description="Response regulatory" evidence="2">
    <location>
        <begin position="6"/>
        <end position="127"/>
    </location>
</feature>
<dbReference type="SUPFAM" id="SSF52172">
    <property type="entry name" value="CheY-like"/>
    <property type="match status" value="1"/>
</dbReference>
<dbReference type="RefSeq" id="WP_378615452.1">
    <property type="nucleotide sequence ID" value="NZ_JBHSAX010000022.1"/>
</dbReference>
<reference evidence="4" key="1">
    <citation type="journal article" date="2019" name="Int. J. Syst. Evol. Microbiol.">
        <title>The Global Catalogue of Microorganisms (GCM) 10K type strain sequencing project: providing services to taxonomists for standard genome sequencing and annotation.</title>
        <authorList>
            <consortium name="The Broad Institute Genomics Platform"/>
            <consortium name="The Broad Institute Genome Sequencing Center for Infectious Disease"/>
            <person name="Wu L."/>
            <person name="Ma J."/>
        </authorList>
    </citation>
    <scope>NUCLEOTIDE SEQUENCE [LARGE SCALE GENOMIC DNA]</scope>
    <source>
        <strain evidence="4">CGMCC 4.7330</strain>
    </source>
</reference>
<dbReference type="SMART" id="SM00448">
    <property type="entry name" value="REC"/>
    <property type="match status" value="1"/>
</dbReference>
<dbReference type="CDD" id="cd17557">
    <property type="entry name" value="REC_Rcp-like"/>
    <property type="match status" value="1"/>
</dbReference>
<dbReference type="PANTHER" id="PTHR44520:SF1">
    <property type="entry name" value="TWO-COMPONENT SYSTEM REGULATORY PROTEIN"/>
    <property type="match status" value="1"/>
</dbReference>
<dbReference type="PROSITE" id="PS50110">
    <property type="entry name" value="RESPONSE_REGULATORY"/>
    <property type="match status" value="1"/>
</dbReference>
<dbReference type="Pfam" id="PF00072">
    <property type="entry name" value="Response_reg"/>
    <property type="match status" value="1"/>
</dbReference>
<evidence type="ECO:0000313" key="4">
    <source>
        <dbReference type="Proteomes" id="UP001595696"/>
    </source>
</evidence>
<dbReference type="EMBL" id="JBHSAX010000022">
    <property type="protein sequence ID" value="MFC3965534.1"/>
    <property type="molecule type" value="Genomic_DNA"/>
</dbReference>
<proteinExistence type="predicted"/>
<comment type="caution">
    <text evidence="3">The sequence shown here is derived from an EMBL/GenBank/DDBJ whole genome shotgun (WGS) entry which is preliminary data.</text>
</comment>
<sequence>MTGQRLVLVIEDSADDREAIERALRASHPDLLVEFVADGAEGLARLRDTGRPRPALVLLDLNMPGTDGYTVLSRLRAEPAAAELTVVVFTSSTASSDIDRCYAAGADSYIYKPVDFALFRTVLQGAVDYWLEQDRDHEKPEGPLPPG</sequence>
<evidence type="ECO:0000256" key="1">
    <source>
        <dbReference type="PROSITE-ProRule" id="PRU00169"/>
    </source>
</evidence>
<evidence type="ECO:0000259" key="2">
    <source>
        <dbReference type="PROSITE" id="PS50110"/>
    </source>
</evidence>
<keyword evidence="1" id="KW-0597">Phosphoprotein</keyword>
<keyword evidence="4" id="KW-1185">Reference proteome</keyword>
<gene>
    <name evidence="3" type="ORF">ACFO0B_26385</name>
</gene>
<dbReference type="Gene3D" id="3.40.50.2300">
    <property type="match status" value="1"/>
</dbReference>
<protein>
    <submittedName>
        <fullName evidence="3">Response regulator</fullName>
    </submittedName>
</protein>
<dbReference type="InterPro" id="IPR001789">
    <property type="entry name" value="Sig_transdc_resp-reg_receiver"/>
</dbReference>
<name>A0ABV8E0C1_9NOCA</name>
<evidence type="ECO:0000313" key="3">
    <source>
        <dbReference type="EMBL" id="MFC3965534.1"/>
    </source>
</evidence>
<dbReference type="Proteomes" id="UP001595696">
    <property type="component" value="Unassembled WGS sequence"/>
</dbReference>
<accession>A0ABV8E0C1</accession>
<dbReference type="InterPro" id="IPR052893">
    <property type="entry name" value="TCS_response_regulator"/>
</dbReference>
<organism evidence="3 4">
    <name type="scientific">Nocardia jiangsuensis</name>
    <dbReference type="NCBI Taxonomy" id="1691563"/>
    <lineage>
        <taxon>Bacteria</taxon>
        <taxon>Bacillati</taxon>
        <taxon>Actinomycetota</taxon>
        <taxon>Actinomycetes</taxon>
        <taxon>Mycobacteriales</taxon>
        <taxon>Nocardiaceae</taxon>
        <taxon>Nocardia</taxon>
    </lineage>
</organism>
<feature type="modified residue" description="4-aspartylphosphate" evidence="1">
    <location>
        <position position="60"/>
    </location>
</feature>
<dbReference type="PANTHER" id="PTHR44520">
    <property type="entry name" value="RESPONSE REGULATOR RCP1-RELATED"/>
    <property type="match status" value="1"/>
</dbReference>